<protein>
    <submittedName>
        <fullName evidence="2">Uncharacterized protein</fullName>
    </submittedName>
</protein>
<dbReference type="EMBL" id="JABEYC010000839">
    <property type="protein sequence ID" value="KAF4973780.1"/>
    <property type="molecule type" value="Genomic_DNA"/>
</dbReference>
<feature type="region of interest" description="Disordered" evidence="1">
    <location>
        <begin position="151"/>
        <end position="175"/>
    </location>
</feature>
<organism evidence="2 3">
    <name type="scientific">Fusarium zealandicum</name>
    <dbReference type="NCBI Taxonomy" id="1053134"/>
    <lineage>
        <taxon>Eukaryota</taxon>
        <taxon>Fungi</taxon>
        <taxon>Dikarya</taxon>
        <taxon>Ascomycota</taxon>
        <taxon>Pezizomycotina</taxon>
        <taxon>Sordariomycetes</taxon>
        <taxon>Hypocreomycetidae</taxon>
        <taxon>Hypocreales</taxon>
        <taxon>Nectriaceae</taxon>
        <taxon>Fusarium</taxon>
        <taxon>Fusarium staphyleae species complex</taxon>
    </lineage>
</organism>
<dbReference type="Pfam" id="PF20174">
    <property type="entry name" value="DUF6540"/>
    <property type="match status" value="1"/>
</dbReference>
<reference evidence="2" key="1">
    <citation type="journal article" date="2020" name="BMC Genomics">
        <title>Correction to: Identification and distribution of gene clusters required for synthesis of sphingolipid metabolism inhibitors in diverse species of the filamentous fungus Fusarium.</title>
        <authorList>
            <person name="Kim H.S."/>
            <person name="Lohmar J.M."/>
            <person name="Busman M."/>
            <person name="Brown D.W."/>
            <person name="Naumann T.A."/>
            <person name="Divon H.H."/>
            <person name="Lysoe E."/>
            <person name="Uhlig S."/>
            <person name="Proctor R.H."/>
        </authorList>
    </citation>
    <scope>NUCLEOTIDE SEQUENCE</scope>
    <source>
        <strain evidence="2">NRRL 22465</strain>
    </source>
</reference>
<comment type="caution">
    <text evidence="2">The sequence shown here is derived from an EMBL/GenBank/DDBJ whole genome shotgun (WGS) entry which is preliminary data.</text>
</comment>
<dbReference type="InterPro" id="IPR046670">
    <property type="entry name" value="DUF6540"/>
</dbReference>
<proteinExistence type="predicted"/>
<feature type="region of interest" description="Disordered" evidence="1">
    <location>
        <begin position="188"/>
        <end position="210"/>
    </location>
</feature>
<sequence length="210" mass="23084">MSHSATSSSSDSSPSPTSTPSSCTPQANIEPARMQVFHIEAPRDYHKLFVSTGPQPDLGFFFQVMHLPGLPQRLMFRCTDIVDSIEQLAAVHDSKLVGSVAANDYDRLRLMIASMGTPLAPADSDPPSEALHRAEQWVLGVIEKLLQNGILEAPPPQPTSTSGGHQLPRHHHTAHCVHQRLYSHHPYRRRGRQQPSNNAIADPSGSIQQR</sequence>
<evidence type="ECO:0000256" key="1">
    <source>
        <dbReference type="SAM" id="MobiDB-lite"/>
    </source>
</evidence>
<feature type="region of interest" description="Disordered" evidence="1">
    <location>
        <begin position="1"/>
        <end position="26"/>
    </location>
</feature>
<dbReference type="AlphaFoldDB" id="A0A8H4UCS2"/>
<feature type="compositionally biased region" description="Polar residues" evidence="1">
    <location>
        <begin position="193"/>
        <end position="210"/>
    </location>
</feature>
<dbReference type="Proteomes" id="UP000635477">
    <property type="component" value="Unassembled WGS sequence"/>
</dbReference>
<keyword evidence="3" id="KW-1185">Reference proteome</keyword>
<evidence type="ECO:0000313" key="3">
    <source>
        <dbReference type="Proteomes" id="UP000635477"/>
    </source>
</evidence>
<gene>
    <name evidence="2" type="ORF">FZEAL_9227</name>
</gene>
<reference evidence="2" key="2">
    <citation type="submission" date="2020-05" db="EMBL/GenBank/DDBJ databases">
        <authorList>
            <person name="Kim H.-S."/>
            <person name="Proctor R.H."/>
            <person name="Brown D.W."/>
        </authorList>
    </citation>
    <scope>NUCLEOTIDE SEQUENCE</scope>
    <source>
        <strain evidence="2">NRRL 22465</strain>
    </source>
</reference>
<name>A0A8H4UCS2_9HYPO</name>
<feature type="compositionally biased region" description="Low complexity" evidence="1">
    <location>
        <begin position="1"/>
        <end position="25"/>
    </location>
</feature>
<evidence type="ECO:0000313" key="2">
    <source>
        <dbReference type="EMBL" id="KAF4973780.1"/>
    </source>
</evidence>
<dbReference type="OrthoDB" id="5089740at2759"/>
<accession>A0A8H4UCS2</accession>